<keyword evidence="1" id="KW-1133">Transmembrane helix</keyword>
<protein>
    <submittedName>
        <fullName evidence="3">Membrane-associated protein, putative</fullName>
    </submittedName>
</protein>
<keyword evidence="1" id="KW-0472">Membrane</keyword>
<dbReference type="VEuPathDB" id="TriTrypDB:BSAL_55230"/>
<feature type="transmembrane region" description="Helical" evidence="1">
    <location>
        <begin position="718"/>
        <end position="748"/>
    </location>
</feature>
<evidence type="ECO:0000256" key="1">
    <source>
        <dbReference type="SAM" id="Phobius"/>
    </source>
</evidence>
<keyword evidence="2" id="KW-0732">Signal</keyword>
<keyword evidence="4" id="KW-1185">Reference proteome</keyword>
<feature type="transmembrane region" description="Helical" evidence="1">
    <location>
        <begin position="907"/>
        <end position="929"/>
    </location>
</feature>
<evidence type="ECO:0000256" key="2">
    <source>
        <dbReference type="SAM" id="SignalP"/>
    </source>
</evidence>
<evidence type="ECO:0000313" key="3">
    <source>
        <dbReference type="EMBL" id="CUE73489.1"/>
    </source>
</evidence>
<feature type="transmembrane region" description="Helical" evidence="1">
    <location>
        <begin position="838"/>
        <end position="858"/>
    </location>
</feature>
<sequence length="1060" mass="111797">MPCLSPVDALPCVSLMWLILVFLAVQATNDACTKCCNAGDTLLGSDCTTTVPASDNCPIGFSPSGGQCVNAGARCSGLIPTMLANIGACCYGTKKPPANTAPGFYSCRPLDLGPGGYYCRTSSEIGCYSDLGSPSSCPLGSSADGNDCVSSLTYSCPSGYTRSGTTCTNTYAAFTITTSTQCNRASPATDGCQWCTNVSACLPDAASCPASCLVTPQAMCSNTPSACQWCSAIGVCQKDSIGCFASCLNATTDSSICDASTSCKYCTAIGVCQPDAGLCYATCLAATAESSVCDGSTSCKYCSTSGSIGVCQPNSGTCWATCTPASDDLLSSALCTTSEDCKWCPTLNYCTERTRDCHTQCTTVAPDDPAICQVQSIQSQCQWCGVPGSVKYCVAVTEEPRLRCAASCAGLIWRQDVCDGALECHWCGVHNAAQGGRCKPLPGKSRGYVAWRREVECDTESDTVSFSALHSLSESPIISASRSFNTSTSTSPSWSISKSRSISSSLGRLTLTPTNSTCPTMTLLVTGRTDSVSLKHTTSLSGLTTKSASLTLTHELTATRFYSRDQTLVEAVATYLALGLIVPSVVGGGMMTSSLSRVIAARNLGQCWGQSGSSVFSLPIDVCSYSASDAEQLEGQGDAVVGVVLVVCGALILTVCGVGYWKLKQTSFWVTAGDLSLVSVLTPLCVAAIPLVVGGAVTTAVAPTSSDHPRAKTCGATAALIAVCFVLTLLLMIVLAVVPMATPALFGVECRRGKPLRDVGDTTSLLARALTWFRRSGRRWWHWEPIGAASPSSLSHRMVRTLLLEYRALWYSALDCTIVCAVSVLGSLGPFLSWTPCVATGGTVTAIFAAQLIVCLLTQPMARPFDWYICNVTLTLTLMSSVLRVVYGASTTDDEREDRGELLTVAAVFDLMVSVVTFGPIVIDAIELIKHAVAKCRSRKHHHEAVNADQHHDVVLLQNYQADAGGYHPNEGCSMELLHFADREELVASGLVVEEQLLEMLFEGNVVEAQLAEGHAQVDEDDDPLLLDAELMPTSVAVMYEDGQNRVPSNALLEAYGYND</sequence>
<dbReference type="AlphaFoldDB" id="A0A0S4IRD3"/>
<feature type="signal peptide" evidence="2">
    <location>
        <begin position="1"/>
        <end position="27"/>
    </location>
</feature>
<feature type="transmembrane region" description="Helical" evidence="1">
    <location>
        <begin position="639"/>
        <end position="663"/>
    </location>
</feature>
<feature type="chain" id="PRO_5006621551" evidence="2">
    <location>
        <begin position="28"/>
        <end position="1060"/>
    </location>
</feature>
<feature type="transmembrane region" description="Helical" evidence="1">
    <location>
        <begin position="675"/>
        <end position="698"/>
    </location>
</feature>
<proteinExistence type="predicted"/>
<gene>
    <name evidence="3" type="ORF">BSAL_55230</name>
</gene>
<accession>A0A0S4IRD3</accession>
<dbReference type="EMBL" id="CYKH01000152">
    <property type="protein sequence ID" value="CUE73489.1"/>
    <property type="molecule type" value="Genomic_DNA"/>
</dbReference>
<name>A0A0S4IRD3_BODSA</name>
<reference evidence="4" key="1">
    <citation type="submission" date="2015-09" db="EMBL/GenBank/DDBJ databases">
        <authorList>
            <consortium name="Pathogen Informatics"/>
        </authorList>
    </citation>
    <scope>NUCLEOTIDE SEQUENCE [LARGE SCALE GENOMIC DNA]</scope>
    <source>
        <strain evidence="4">Lake Konstanz</strain>
    </source>
</reference>
<dbReference type="Proteomes" id="UP000051952">
    <property type="component" value="Unassembled WGS sequence"/>
</dbReference>
<feature type="transmembrane region" description="Helical" evidence="1">
    <location>
        <begin position="865"/>
        <end position="887"/>
    </location>
</feature>
<organism evidence="3 4">
    <name type="scientific">Bodo saltans</name>
    <name type="common">Flagellated protozoan</name>
    <dbReference type="NCBI Taxonomy" id="75058"/>
    <lineage>
        <taxon>Eukaryota</taxon>
        <taxon>Discoba</taxon>
        <taxon>Euglenozoa</taxon>
        <taxon>Kinetoplastea</taxon>
        <taxon>Metakinetoplastina</taxon>
        <taxon>Eubodonida</taxon>
        <taxon>Bodonidae</taxon>
        <taxon>Bodo</taxon>
    </lineage>
</organism>
<evidence type="ECO:0000313" key="4">
    <source>
        <dbReference type="Proteomes" id="UP000051952"/>
    </source>
</evidence>
<keyword evidence="1" id="KW-0812">Transmembrane</keyword>